<evidence type="ECO:0000313" key="4">
    <source>
        <dbReference type="Proteomes" id="UP001175271"/>
    </source>
</evidence>
<accession>A0AA39GZB3</accession>
<protein>
    <recommendedName>
        <fullName evidence="2">EF-hand domain-containing protein</fullName>
    </recommendedName>
</protein>
<proteinExistence type="predicted"/>
<feature type="domain" description="EF-hand" evidence="2">
    <location>
        <begin position="84"/>
        <end position="119"/>
    </location>
</feature>
<dbReference type="InterPro" id="IPR011992">
    <property type="entry name" value="EF-hand-dom_pair"/>
</dbReference>
<dbReference type="SMART" id="SM00054">
    <property type="entry name" value="EFh"/>
    <property type="match status" value="2"/>
</dbReference>
<dbReference type="InterPro" id="IPR002048">
    <property type="entry name" value="EF_hand_dom"/>
</dbReference>
<keyword evidence="1" id="KW-0106">Calcium</keyword>
<evidence type="ECO:0000313" key="3">
    <source>
        <dbReference type="EMBL" id="KAK0395939.1"/>
    </source>
</evidence>
<feature type="domain" description="EF-hand" evidence="2">
    <location>
        <begin position="127"/>
        <end position="162"/>
    </location>
</feature>
<dbReference type="SUPFAM" id="SSF47473">
    <property type="entry name" value="EF-hand"/>
    <property type="match status" value="1"/>
</dbReference>
<dbReference type="PROSITE" id="PS00018">
    <property type="entry name" value="EF_HAND_1"/>
    <property type="match status" value="3"/>
</dbReference>
<dbReference type="AlphaFoldDB" id="A0AA39GZB3"/>
<dbReference type="GO" id="GO:0005509">
    <property type="term" value="F:calcium ion binding"/>
    <property type="evidence" value="ECO:0007669"/>
    <property type="project" value="InterPro"/>
</dbReference>
<name>A0AA39GZB3_9BILA</name>
<dbReference type="Proteomes" id="UP001175271">
    <property type="component" value="Unassembled WGS sequence"/>
</dbReference>
<dbReference type="PROSITE" id="PS50222">
    <property type="entry name" value="EF_HAND_2"/>
    <property type="match status" value="2"/>
</dbReference>
<gene>
    <name evidence="3" type="ORF">QR680_001498</name>
</gene>
<dbReference type="Gene3D" id="1.10.238.10">
    <property type="entry name" value="EF-hand"/>
    <property type="match status" value="1"/>
</dbReference>
<comment type="caution">
    <text evidence="3">The sequence shown here is derived from an EMBL/GenBank/DDBJ whole genome shotgun (WGS) entry which is preliminary data.</text>
</comment>
<evidence type="ECO:0000256" key="1">
    <source>
        <dbReference type="ARBA" id="ARBA00022837"/>
    </source>
</evidence>
<organism evidence="3 4">
    <name type="scientific">Steinernema hermaphroditum</name>
    <dbReference type="NCBI Taxonomy" id="289476"/>
    <lineage>
        <taxon>Eukaryota</taxon>
        <taxon>Metazoa</taxon>
        <taxon>Ecdysozoa</taxon>
        <taxon>Nematoda</taxon>
        <taxon>Chromadorea</taxon>
        <taxon>Rhabditida</taxon>
        <taxon>Tylenchina</taxon>
        <taxon>Panagrolaimomorpha</taxon>
        <taxon>Strongyloidoidea</taxon>
        <taxon>Steinernematidae</taxon>
        <taxon>Steinernema</taxon>
    </lineage>
</organism>
<reference evidence="3" key="1">
    <citation type="submission" date="2023-06" db="EMBL/GenBank/DDBJ databases">
        <title>Genomic analysis of the entomopathogenic nematode Steinernema hermaphroditum.</title>
        <authorList>
            <person name="Schwarz E.M."/>
            <person name="Heppert J.K."/>
            <person name="Baniya A."/>
            <person name="Schwartz H.T."/>
            <person name="Tan C.-H."/>
            <person name="Antoshechkin I."/>
            <person name="Sternberg P.W."/>
            <person name="Goodrich-Blair H."/>
            <person name="Dillman A.R."/>
        </authorList>
    </citation>
    <scope>NUCLEOTIDE SEQUENCE</scope>
    <source>
        <strain evidence="3">PS9179</strain>
        <tissue evidence="3">Whole animal</tissue>
    </source>
</reference>
<keyword evidence="4" id="KW-1185">Reference proteome</keyword>
<evidence type="ECO:0000259" key="2">
    <source>
        <dbReference type="PROSITE" id="PS50222"/>
    </source>
</evidence>
<dbReference type="InterPro" id="IPR018247">
    <property type="entry name" value="EF_Hand_1_Ca_BS"/>
</dbReference>
<dbReference type="EMBL" id="JAUCMV010000005">
    <property type="protein sequence ID" value="KAK0395939.1"/>
    <property type="molecule type" value="Genomic_DNA"/>
</dbReference>
<sequence>MTKQFGFCRNGVAQTATQVPLPQLQAKYSDVNPFLIKKWERIFTLFFDRNCSHQVDWGDFYLVVREVRNIYGAESEQSSYAKKTMEALFQGLCKIADKDHDKLISIFEWIDLLKKVSADVKKNEPKWFIEYLTFLFKLFDVSADGVLDLAEYTDGMSTYGHNISDSHAAFKRFAVDDKGNSVRAIDLKKWHIYFHQLFFSTDPKDLGNNLFGTMD</sequence>